<reference evidence="2" key="1">
    <citation type="journal article" date="2019" name="Int. J. Syst. Evol. Microbiol.">
        <title>The Global Catalogue of Microorganisms (GCM) 10K type strain sequencing project: providing services to taxonomists for standard genome sequencing and annotation.</title>
        <authorList>
            <consortium name="The Broad Institute Genomics Platform"/>
            <consortium name="The Broad Institute Genome Sequencing Center for Infectious Disease"/>
            <person name="Wu L."/>
            <person name="Ma J."/>
        </authorList>
    </citation>
    <scope>NUCLEOTIDE SEQUENCE [LARGE SCALE GENOMIC DNA]</scope>
    <source>
        <strain evidence="2">LMG 29247</strain>
    </source>
</reference>
<name>A0ABW4KZH5_9BURK</name>
<proteinExistence type="predicted"/>
<gene>
    <name evidence="1" type="ORF">ACFSF0_19295</name>
</gene>
<protein>
    <submittedName>
        <fullName evidence="1">Uncharacterized protein</fullName>
    </submittedName>
</protein>
<sequence>MTAASFETLCLCWRVHELGGGGAARDFEIKVSPRKAKVTGQGAIAMGTRAGIR</sequence>
<organism evidence="1 2">
    <name type="scientific">Ottowia flava</name>
    <dbReference type="NCBI Taxonomy" id="2675430"/>
    <lineage>
        <taxon>Bacteria</taxon>
        <taxon>Pseudomonadati</taxon>
        <taxon>Pseudomonadota</taxon>
        <taxon>Betaproteobacteria</taxon>
        <taxon>Burkholderiales</taxon>
        <taxon>Comamonadaceae</taxon>
        <taxon>Ottowia</taxon>
    </lineage>
</organism>
<accession>A0ABW4KZH5</accession>
<keyword evidence="2" id="KW-1185">Reference proteome</keyword>
<dbReference type="RefSeq" id="WP_187265796.1">
    <property type="nucleotide sequence ID" value="NZ_JBHUEJ010000048.1"/>
</dbReference>
<evidence type="ECO:0000313" key="1">
    <source>
        <dbReference type="EMBL" id="MFD1712748.1"/>
    </source>
</evidence>
<evidence type="ECO:0000313" key="2">
    <source>
        <dbReference type="Proteomes" id="UP001597304"/>
    </source>
</evidence>
<comment type="caution">
    <text evidence="1">The sequence shown here is derived from an EMBL/GenBank/DDBJ whole genome shotgun (WGS) entry which is preliminary data.</text>
</comment>
<dbReference type="Proteomes" id="UP001597304">
    <property type="component" value="Unassembled WGS sequence"/>
</dbReference>
<dbReference type="EMBL" id="JBHUEJ010000048">
    <property type="protein sequence ID" value="MFD1712748.1"/>
    <property type="molecule type" value="Genomic_DNA"/>
</dbReference>